<accession>A0A2P6SMR9</accession>
<dbReference type="EMBL" id="PDCK01000039">
    <property type="protein sequence ID" value="PRQ59977.1"/>
    <property type="molecule type" value="Genomic_DNA"/>
</dbReference>
<dbReference type="Proteomes" id="UP000238479">
    <property type="component" value="Chromosome 1"/>
</dbReference>
<dbReference type="Gramene" id="PRQ59977">
    <property type="protein sequence ID" value="PRQ59977"/>
    <property type="gene ID" value="RchiOBHm_Chr1g0376111"/>
</dbReference>
<evidence type="ECO:0000313" key="3">
    <source>
        <dbReference type="Proteomes" id="UP000238479"/>
    </source>
</evidence>
<gene>
    <name evidence="2" type="ORF">RchiOBHm_Chr1g0376111</name>
</gene>
<organism evidence="2 3">
    <name type="scientific">Rosa chinensis</name>
    <name type="common">China rose</name>
    <dbReference type="NCBI Taxonomy" id="74649"/>
    <lineage>
        <taxon>Eukaryota</taxon>
        <taxon>Viridiplantae</taxon>
        <taxon>Streptophyta</taxon>
        <taxon>Embryophyta</taxon>
        <taxon>Tracheophyta</taxon>
        <taxon>Spermatophyta</taxon>
        <taxon>Magnoliopsida</taxon>
        <taxon>eudicotyledons</taxon>
        <taxon>Gunneridae</taxon>
        <taxon>Pentapetalae</taxon>
        <taxon>rosids</taxon>
        <taxon>fabids</taxon>
        <taxon>Rosales</taxon>
        <taxon>Rosaceae</taxon>
        <taxon>Rosoideae</taxon>
        <taxon>Rosoideae incertae sedis</taxon>
        <taxon>Rosa</taxon>
    </lineage>
</organism>
<comment type="caution">
    <text evidence="2">The sequence shown here is derived from an EMBL/GenBank/DDBJ whole genome shotgun (WGS) entry which is preliminary data.</text>
</comment>
<name>A0A2P6SMR9_ROSCH</name>
<dbReference type="Pfam" id="PF14223">
    <property type="entry name" value="Retrotran_gag_2"/>
    <property type="match status" value="1"/>
</dbReference>
<sequence>MLGQTLSPVAMSCAVGSRSSQEMWSNLRLKFAAPNRQNILQLKSNLQGMRKGSDSIETYLDKIKSARDALETVGVFLDDEDIVVTVLRGLPAEFAAIKTVIRAQFVSCSMGELKTLLKAAEIDIKNESQPVSLTAMVAQSSHPTLSPSPPPTPISSQPTPSSFAPPCFSPPSQAPTSLISPVSSYAAYIPIPAVPYGFSPFPAYSSFDPTFGASAFYAGRGRGRFNGGRFTNIGGRGFNGGQQFSNNEYTTGAFTGNAIPTGTPLSCQLCGRVGHGARTCRTLNQYPNLTQVHQGVSSSVAGVECQYCRRKNHTVDRCYHIIGFPGQQQQGPSTNAAMFASTSSPQFWLADSGATNHMTSEVQLLNNIAPYSASDTVQVGQGAGKNTVQGAE</sequence>
<keyword evidence="3" id="KW-1185">Reference proteome</keyword>
<dbReference type="AlphaFoldDB" id="A0A2P6SMR9"/>
<dbReference type="PANTHER" id="PTHR47481:SF30">
    <property type="entry name" value="CCHC-TYPE DOMAIN-CONTAINING PROTEIN"/>
    <property type="match status" value="1"/>
</dbReference>
<feature type="region of interest" description="Disordered" evidence="1">
    <location>
        <begin position="136"/>
        <end position="167"/>
    </location>
</feature>
<dbReference type="Gene3D" id="4.10.60.10">
    <property type="entry name" value="Zinc finger, CCHC-type"/>
    <property type="match status" value="1"/>
</dbReference>
<feature type="compositionally biased region" description="Low complexity" evidence="1">
    <location>
        <begin position="154"/>
        <end position="166"/>
    </location>
</feature>
<dbReference type="PANTHER" id="PTHR47481">
    <property type="match status" value="1"/>
</dbReference>
<reference evidence="2 3" key="1">
    <citation type="journal article" date="2018" name="Nat. Genet.">
        <title>The Rosa genome provides new insights in the design of modern roses.</title>
        <authorList>
            <person name="Bendahmane M."/>
        </authorList>
    </citation>
    <scope>NUCLEOTIDE SEQUENCE [LARGE SCALE GENOMIC DNA]</scope>
    <source>
        <strain evidence="3">cv. Old Blush</strain>
    </source>
</reference>
<evidence type="ECO:0000256" key="1">
    <source>
        <dbReference type="SAM" id="MobiDB-lite"/>
    </source>
</evidence>
<evidence type="ECO:0000313" key="2">
    <source>
        <dbReference type="EMBL" id="PRQ59977.1"/>
    </source>
</evidence>
<proteinExistence type="predicted"/>
<protein>
    <submittedName>
        <fullName evidence="2">Putative transcription factor interactor and regulator CCHC(Zn) family</fullName>
    </submittedName>
</protein>